<accession>A0AAN7HLL9</accession>
<keyword evidence="1" id="KW-0732">Signal</keyword>
<dbReference type="Proteomes" id="UP001303647">
    <property type="component" value="Unassembled WGS sequence"/>
</dbReference>
<dbReference type="AlphaFoldDB" id="A0AAN7HLL9"/>
<evidence type="ECO:0000259" key="2">
    <source>
        <dbReference type="Pfam" id="PF24539"/>
    </source>
</evidence>
<sequence>MNTFLVRCTLCGRVVLADWGSDAASPSSERHGIVFHDVCWSLLETALQPASVSLQCLFDFCSSLAIPRNCRAPTWGHGFGGVVVVDKNVHFPWEDRYKVPESTKPDPVFSKNPYQVPGIARLLAENLQQPTMATRPARPSQALPLDCFASLPGERCVVIAILLPTADCQQFWASRFKPPLPAANRSWLFETRYFQSPIDWRWLYRRTNDGLIEQIVDILALFWNKLPASLPETWSLHSTLLQKPGDHQFHNGCRLFRTQSIAIPDDLAHLFIYTATFGDGHIRLGYSSRSKHLIKLTQIWGFRGAIGSRGLQALQCITGPTGSESPWIGFPDDVPRTERLVLTDRVVGLEVGFDGCKIARLAVRSRSPPSRHYSGLRHSAVWYPTVPPQNLCLNEESFISRDIWAGGKSIRHLTGISAIYCLGILRIHFSFGIEVPWEHRSFGRLKLEEGYENSADFSIDGPGGERIRALVQNPQDQAQKAQG</sequence>
<organism evidence="3 4">
    <name type="scientific">Corynascus novoguineensis</name>
    <dbReference type="NCBI Taxonomy" id="1126955"/>
    <lineage>
        <taxon>Eukaryota</taxon>
        <taxon>Fungi</taxon>
        <taxon>Dikarya</taxon>
        <taxon>Ascomycota</taxon>
        <taxon>Pezizomycotina</taxon>
        <taxon>Sordariomycetes</taxon>
        <taxon>Sordariomycetidae</taxon>
        <taxon>Sordariales</taxon>
        <taxon>Chaetomiaceae</taxon>
        <taxon>Corynascus</taxon>
    </lineage>
</organism>
<dbReference type="InterPro" id="IPR056021">
    <property type="entry name" value="DUF7600"/>
</dbReference>
<feature type="domain" description="DUF7600" evidence="2">
    <location>
        <begin position="232"/>
        <end position="368"/>
    </location>
</feature>
<feature type="chain" id="PRO_5043032226" description="DUF7600 domain-containing protein" evidence="1">
    <location>
        <begin position="18"/>
        <end position="483"/>
    </location>
</feature>
<reference evidence="3" key="2">
    <citation type="submission" date="2023-05" db="EMBL/GenBank/DDBJ databases">
        <authorList>
            <consortium name="Lawrence Berkeley National Laboratory"/>
            <person name="Steindorff A."/>
            <person name="Hensen N."/>
            <person name="Bonometti L."/>
            <person name="Westerberg I."/>
            <person name="Brannstrom I.O."/>
            <person name="Guillou S."/>
            <person name="Cros-Aarteil S."/>
            <person name="Calhoun S."/>
            <person name="Haridas S."/>
            <person name="Kuo A."/>
            <person name="Mondo S."/>
            <person name="Pangilinan J."/>
            <person name="Riley R."/>
            <person name="Labutti K."/>
            <person name="Andreopoulos B."/>
            <person name="Lipzen A."/>
            <person name="Chen C."/>
            <person name="Yanf M."/>
            <person name="Daum C."/>
            <person name="Ng V."/>
            <person name="Clum A."/>
            <person name="Ohm R."/>
            <person name="Martin F."/>
            <person name="Silar P."/>
            <person name="Natvig D."/>
            <person name="Lalanne C."/>
            <person name="Gautier V."/>
            <person name="Ament-Velasquez S.L."/>
            <person name="Kruys A."/>
            <person name="Hutchinson M.I."/>
            <person name="Powell A.J."/>
            <person name="Barry K."/>
            <person name="Miller A.N."/>
            <person name="Grigoriev I.V."/>
            <person name="Debuchy R."/>
            <person name="Gladieux P."/>
            <person name="Thoren M.H."/>
            <person name="Johannesson H."/>
        </authorList>
    </citation>
    <scope>NUCLEOTIDE SEQUENCE</scope>
    <source>
        <strain evidence="3">CBS 359.72</strain>
    </source>
</reference>
<evidence type="ECO:0000256" key="1">
    <source>
        <dbReference type="SAM" id="SignalP"/>
    </source>
</evidence>
<dbReference type="EMBL" id="MU857686">
    <property type="protein sequence ID" value="KAK4245960.1"/>
    <property type="molecule type" value="Genomic_DNA"/>
</dbReference>
<reference evidence="3" key="1">
    <citation type="journal article" date="2023" name="Mol. Phylogenet. Evol.">
        <title>Genome-scale phylogeny and comparative genomics of the fungal order Sordariales.</title>
        <authorList>
            <person name="Hensen N."/>
            <person name="Bonometti L."/>
            <person name="Westerberg I."/>
            <person name="Brannstrom I.O."/>
            <person name="Guillou S."/>
            <person name="Cros-Aarteil S."/>
            <person name="Calhoun S."/>
            <person name="Haridas S."/>
            <person name="Kuo A."/>
            <person name="Mondo S."/>
            <person name="Pangilinan J."/>
            <person name="Riley R."/>
            <person name="LaButti K."/>
            <person name="Andreopoulos B."/>
            <person name="Lipzen A."/>
            <person name="Chen C."/>
            <person name="Yan M."/>
            <person name="Daum C."/>
            <person name="Ng V."/>
            <person name="Clum A."/>
            <person name="Steindorff A."/>
            <person name="Ohm R.A."/>
            <person name="Martin F."/>
            <person name="Silar P."/>
            <person name="Natvig D.O."/>
            <person name="Lalanne C."/>
            <person name="Gautier V."/>
            <person name="Ament-Velasquez S.L."/>
            <person name="Kruys A."/>
            <person name="Hutchinson M.I."/>
            <person name="Powell A.J."/>
            <person name="Barry K."/>
            <person name="Miller A.N."/>
            <person name="Grigoriev I.V."/>
            <person name="Debuchy R."/>
            <person name="Gladieux P."/>
            <person name="Hiltunen Thoren M."/>
            <person name="Johannesson H."/>
        </authorList>
    </citation>
    <scope>NUCLEOTIDE SEQUENCE</scope>
    <source>
        <strain evidence="3">CBS 359.72</strain>
    </source>
</reference>
<feature type="signal peptide" evidence="1">
    <location>
        <begin position="1"/>
        <end position="17"/>
    </location>
</feature>
<keyword evidence="4" id="KW-1185">Reference proteome</keyword>
<gene>
    <name evidence="3" type="ORF">C7999DRAFT_42571</name>
</gene>
<protein>
    <recommendedName>
        <fullName evidence="2">DUF7600 domain-containing protein</fullName>
    </recommendedName>
</protein>
<evidence type="ECO:0000313" key="3">
    <source>
        <dbReference type="EMBL" id="KAK4245960.1"/>
    </source>
</evidence>
<dbReference type="Pfam" id="PF24539">
    <property type="entry name" value="DUF7600"/>
    <property type="match status" value="1"/>
</dbReference>
<proteinExistence type="predicted"/>
<evidence type="ECO:0000313" key="4">
    <source>
        <dbReference type="Proteomes" id="UP001303647"/>
    </source>
</evidence>
<comment type="caution">
    <text evidence="3">The sequence shown here is derived from an EMBL/GenBank/DDBJ whole genome shotgun (WGS) entry which is preliminary data.</text>
</comment>
<name>A0AAN7HLL9_9PEZI</name>